<gene>
    <name evidence="9" type="ORF">BAG01nite_40820</name>
    <name evidence="10" type="ORF">EB820_25360</name>
</gene>
<dbReference type="EMBL" id="BJOD01000055">
    <property type="protein sequence ID" value="GED27980.1"/>
    <property type="molecule type" value="Genomic_DNA"/>
</dbReference>
<dbReference type="SUPFAM" id="SSF53850">
    <property type="entry name" value="Periplasmic binding protein-like II"/>
    <property type="match status" value="1"/>
</dbReference>
<dbReference type="Proteomes" id="UP000317180">
    <property type="component" value="Unassembled WGS sequence"/>
</dbReference>
<evidence type="ECO:0000256" key="2">
    <source>
        <dbReference type="ARBA" id="ARBA00022729"/>
    </source>
</evidence>
<dbReference type="AlphaFoldDB" id="A0A3M8A5J5"/>
<dbReference type="InterPro" id="IPR004872">
    <property type="entry name" value="Lipoprotein_NlpA"/>
</dbReference>
<dbReference type="CDD" id="cd13597">
    <property type="entry name" value="PBP2_lipoprotein_Tp32"/>
    <property type="match status" value="1"/>
</dbReference>
<proteinExistence type="inferred from homology"/>
<evidence type="ECO:0000256" key="7">
    <source>
        <dbReference type="SAM" id="MobiDB-lite"/>
    </source>
</evidence>
<dbReference type="Proteomes" id="UP000276178">
    <property type="component" value="Unassembled WGS sequence"/>
</dbReference>
<dbReference type="RefSeq" id="WP_005831196.1">
    <property type="nucleotide sequence ID" value="NZ_BJOD01000055.1"/>
</dbReference>
<dbReference type="EMBL" id="RHHN01000124">
    <property type="protein sequence ID" value="RNB45987.1"/>
    <property type="molecule type" value="Genomic_DNA"/>
</dbReference>
<comment type="similarity">
    <text evidence="6">Belongs to the nlpA lipoprotein family.</text>
</comment>
<reference evidence="10 11" key="1">
    <citation type="submission" date="2018-10" db="EMBL/GenBank/DDBJ databases">
        <title>Phylogenomics of Brevibacillus.</title>
        <authorList>
            <person name="Dunlap C."/>
        </authorList>
    </citation>
    <scope>NUCLEOTIDE SEQUENCE [LARGE SCALE GENOMIC DNA]</scope>
    <source>
        <strain evidence="10 11">NRRL NRS 1219</strain>
    </source>
</reference>
<evidence type="ECO:0000256" key="5">
    <source>
        <dbReference type="ARBA" id="ARBA00023288"/>
    </source>
</evidence>
<accession>A0A3M8A5J5</accession>
<keyword evidence="2 8" id="KW-0732">Signal</keyword>
<evidence type="ECO:0000313" key="10">
    <source>
        <dbReference type="EMBL" id="RNB45987.1"/>
    </source>
</evidence>
<keyword evidence="12" id="KW-1185">Reference proteome</keyword>
<dbReference type="PANTHER" id="PTHR30429:SF0">
    <property type="entry name" value="METHIONINE-BINDING LIPOPROTEIN METQ"/>
    <property type="match status" value="1"/>
</dbReference>
<feature type="compositionally biased region" description="Polar residues" evidence="7">
    <location>
        <begin position="41"/>
        <end position="52"/>
    </location>
</feature>
<comment type="subcellular location">
    <subcellularLocation>
        <location evidence="1">Membrane</location>
        <topology evidence="1">Lipid-anchor</topology>
    </subcellularLocation>
</comment>
<keyword evidence="3" id="KW-0472">Membrane</keyword>
<dbReference type="PIRSF" id="PIRSF002854">
    <property type="entry name" value="MetQ"/>
    <property type="match status" value="1"/>
</dbReference>
<reference evidence="9 12" key="2">
    <citation type="submission" date="2019-06" db="EMBL/GenBank/DDBJ databases">
        <title>Whole genome shotgun sequence of Brevibacillus agri NBRC 15538.</title>
        <authorList>
            <person name="Hosoyama A."/>
            <person name="Uohara A."/>
            <person name="Ohji S."/>
            <person name="Ichikawa N."/>
        </authorList>
    </citation>
    <scope>NUCLEOTIDE SEQUENCE [LARGE SCALE GENOMIC DNA]</scope>
    <source>
        <strain evidence="9 12">NBRC 15538</strain>
    </source>
</reference>
<feature type="region of interest" description="Disordered" evidence="7">
    <location>
        <begin position="28"/>
        <end position="60"/>
    </location>
</feature>
<evidence type="ECO:0000256" key="6">
    <source>
        <dbReference type="PIRNR" id="PIRNR002854"/>
    </source>
</evidence>
<keyword evidence="5 6" id="KW-0449">Lipoprotein</keyword>
<name>A0A3M8A5J5_9BACL</name>
<evidence type="ECO:0000256" key="1">
    <source>
        <dbReference type="ARBA" id="ARBA00004635"/>
    </source>
</evidence>
<keyword evidence="4" id="KW-0564">Palmitate</keyword>
<evidence type="ECO:0000313" key="12">
    <source>
        <dbReference type="Proteomes" id="UP000317180"/>
    </source>
</evidence>
<evidence type="ECO:0000313" key="9">
    <source>
        <dbReference type="EMBL" id="GED27980.1"/>
    </source>
</evidence>
<sequence>MGKKKGLGVIFSVLVAFSMLVAGCGSSGSGSQSSGSGAQAPATNTASTQASGGQAAEPPKEVTLKVGAAPVPHAEILEFIKPKLKEQGVNLEVVVLDDEGQLNPALHDKQIDANFFQHVPYLDSVKTEKGYDFAVTTKVHVEPIGFYSDKLKSKDELKEGDKIGIPNNPSNEYRALILLQEQGLIKLRDGLTTYEATPKDIAENPKKLEFVEAEAATLPRALPDLAGAVINTNVVLEAKIDPNSALFREGANSPYANVITVRKGDENREEIKKLDAALTSPEVKKFIEDKYGVAVVPAF</sequence>
<dbReference type="PROSITE" id="PS51257">
    <property type="entry name" value="PROKAR_LIPOPROTEIN"/>
    <property type="match status" value="1"/>
</dbReference>
<dbReference type="Gene3D" id="3.40.190.10">
    <property type="entry name" value="Periplasmic binding protein-like II"/>
    <property type="match status" value="2"/>
</dbReference>
<dbReference type="GO" id="GO:0016020">
    <property type="term" value="C:membrane"/>
    <property type="evidence" value="ECO:0007669"/>
    <property type="project" value="UniProtKB-SubCell"/>
</dbReference>
<feature type="chain" id="PRO_5039521900" description="Lipoprotein" evidence="8">
    <location>
        <begin position="23"/>
        <end position="299"/>
    </location>
</feature>
<protein>
    <recommendedName>
        <fullName evidence="6">Lipoprotein</fullName>
    </recommendedName>
</protein>
<dbReference type="GeneID" id="82811695"/>
<evidence type="ECO:0000256" key="4">
    <source>
        <dbReference type="ARBA" id="ARBA00023139"/>
    </source>
</evidence>
<organism evidence="10 11">
    <name type="scientific">Brevibacillus agri</name>
    <dbReference type="NCBI Taxonomy" id="51101"/>
    <lineage>
        <taxon>Bacteria</taxon>
        <taxon>Bacillati</taxon>
        <taxon>Bacillota</taxon>
        <taxon>Bacilli</taxon>
        <taxon>Bacillales</taxon>
        <taxon>Paenibacillaceae</taxon>
        <taxon>Brevibacillus</taxon>
    </lineage>
</organism>
<evidence type="ECO:0000313" key="11">
    <source>
        <dbReference type="Proteomes" id="UP000276178"/>
    </source>
</evidence>
<evidence type="ECO:0000256" key="8">
    <source>
        <dbReference type="SAM" id="SignalP"/>
    </source>
</evidence>
<dbReference type="Pfam" id="PF03180">
    <property type="entry name" value="Lipoprotein_9"/>
    <property type="match status" value="1"/>
</dbReference>
<evidence type="ECO:0000256" key="3">
    <source>
        <dbReference type="ARBA" id="ARBA00023136"/>
    </source>
</evidence>
<feature type="signal peptide" evidence="8">
    <location>
        <begin position="1"/>
        <end position="22"/>
    </location>
</feature>
<dbReference type="PANTHER" id="PTHR30429">
    <property type="entry name" value="D-METHIONINE-BINDING LIPOPROTEIN METQ"/>
    <property type="match status" value="1"/>
</dbReference>
<dbReference type="OrthoDB" id="9812878at2"/>
<comment type="caution">
    <text evidence="10">The sequence shown here is derived from an EMBL/GenBank/DDBJ whole genome shotgun (WGS) entry which is preliminary data.</text>
</comment>